<sequence length="57" mass="6468">MNPEPDTIAPDPDDAEEWRFDGTECPLCGSPGTMRGKMHRRLFLHCQNCGLDYSREA</sequence>
<comment type="caution">
    <text evidence="1">The sequence shown here is derived from an EMBL/GenBank/DDBJ whole genome shotgun (WGS) entry which is preliminary data.</text>
</comment>
<dbReference type="GO" id="GO:0003743">
    <property type="term" value="F:translation initiation factor activity"/>
    <property type="evidence" value="ECO:0007669"/>
    <property type="project" value="InterPro"/>
</dbReference>
<gene>
    <name evidence="1" type="ORF">LCGC14_1218090</name>
</gene>
<proteinExistence type="predicted"/>
<organism evidence="1">
    <name type="scientific">marine sediment metagenome</name>
    <dbReference type="NCBI Taxonomy" id="412755"/>
    <lineage>
        <taxon>unclassified sequences</taxon>
        <taxon>metagenomes</taxon>
        <taxon>ecological metagenomes</taxon>
    </lineage>
</organism>
<dbReference type="AlphaFoldDB" id="A0A0F9LC56"/>
<dbReference type="InterPro" id="IPR016190">
    <property type="entry name" value="Transl_init_fac_IF2/IF5_Zn-bd"/>
</dbReference>
<dbReference type="EMBL" id="LAZR01006387">
    <property type="protein sequence ID" value="KKM92479.1"/>
    <property type="molecule type" value="Genomic_DNA"/>
</dbReference>
<protein>
    <submittedName>
        <fullName evidence="1">Uncharacterized protein</fullName>
    </submittedName>
</protein>
<evidence type="ECO:0000313" key="1">
    <source>
        <dbReference type="EMBL" id="KKM92479.1"/>
    </source>
</evidence>
<reference evidence="1" key="1">
    <citation type="journal article" date="2015" name="Nature">
        <title>Complex archaea that bridge the gap between prokaryotes and eukaryotes.</title>
        <authorList>
            <person name="Spang A."/>
            <person name="Saw J.H."/>
            <person name="Jorgensen S.L."/>
            <person name="Zaremba-Niedzwiedzka K."/>
            <person name="Martijn J."/>
            <person name="Lind A.E."/>
            <person name="van Eijk R."/>
            <person name="Schleper C."/>
            <person name="Guy L."/>
            <person name="Ettema T.J."/>
        </authorList>
    </citation>
    <scope>NUCLEOTIDE SEQUENCE</scope>
</reference>
<dbReference type="SUPFAM" id="SSF75689">
    <property type="entry name" value="Zinc-binding domain of translation initiation factor 2 beta"/>
    <property type="match status" value="1"/>
</dbReference>
<name>A0A0F9LC56_9ZZZZ</name>
<accession>A0A0F9LC56</accession>